<name>A0AAU7BCE0_9PSED</name>
<dbReference type="AlphaFoldDB" id="A0AAU7BCE0"/>
<proteinExistence type="predicted"/>
<sequence length="83" mass="9343">MQKRFVIVPAVPIDKECFQSGSRYYAATVSGGFDIYDNQEKLRLKPSYSTRSLAEATCEELNGECGNPDELFPFLRVDCSPNE</sequence>
<organism evidence="1">
    <name type="scientific">Pseudomonas sp. 13.2</name>
    <dbReference type="NCBI Taxonomy" id="3144665"/>
    <lineage>
        <taxon>Bacteria</taxon>
        <taxon>Pseudomonadati</taxon>
        <taxon>Pseudomonadota</taxon>
        <taxon>Gammaproteobacteria</taxon>
        <taxon>Pseudomonadales</taxon>
        <taxon>Pseudomonadaceae</taxon>
        <taxon>Pseudomonas</taxon>
    </lineage>
</organism>
<evidence type="ECO:0000313" key="1">
    <source>
        <dbReference type="EMBL" id="XBG30206.1"/>
    </source>
</evidence>
<dbReference type="EMBL" id="CP157179">
    <property type="protein sequence ID" value="XBG30206.1"/>
    <property type="molecule type" value="Genomic_DNA"/>
</dbReference>
<reference evidence="1" key="2">
    <citation type="submission" date="2024-05" db="EMBL/GenBank/DDBJ databases">
        <authorList>
            <person name="Mellies J."/>
            <person name="Newton I."/>
        </authorList>
    </citation>
    <scope>NUCLEOTIDE SEQUENCE</scope>
    <source>
        <strain evidence="1">13.2</strain>
    </source>
</reference>
<reference evidence="1" key="1">
    <citation type="journal article" date="2019" name="Microbiol. Resour. Announc.">
        <title>Draft Genome Sequences of Five Environmental Bacterial Isolates That Degrade Polyethylene Terephthalate Plastic.</title>
        <authorList>
            <person name="Leon-Zayas R."/>
            <person name="Roberts C."/>
            <person name="Vague M."/>
            <person name="Mellies J.L."/>
        </authorList>
    </citation>
    <scope>NUCLEOTIDE SEQUENCE</scope>
    <source>
        <strain evidence="1">13.2</strain>
    </source>
</reference>
<protein>
    <submittedName>
        <fullName evidence="1">Uncharacterized protein</fullName>
    </submittedName>
</protein>
<gene>
    <name evidence="1" type="ORF">ABH853_15135</name>
</gene>
<accession>A0AAU7BCE0</accession>